<keyword evidence="4" id="KW-0029">Amino-acid transport</keyword>
<dbReference type="GO" id="GO:0005524">
    <property type="term" value="F:ATP binding"/>
    <property type="evidence" value="ECO:0007669"/>
    <property type="project" value="UniProtKB-KW"/>
</dbReference>
<gene>
    <name evidence="6" type="primary">macB_3</name>
    <name evidence="6" type="ORF">NCTC13765_00690</name>
</gene>
<dbReference type="SMART" id="SM00382">
    <property type="entry name" value="AAA"/>
    <property type="match status" value="1"/>
</dbReference>
<dbReference type="InterPro" id="IPR027417">
    <property type="entry name" value="P-loop_NTPase"/>
</dbReference>
<dbReference type="SUPFAM" id="SSF52540">
    <property type="entry name" value="P-loop containing nucleoside triphosphate hydrolases"/>
    <property type="match status" value="1"/>
</dbReference>
<evidence type="ECO:0000313" key="6">
    <source>
        <dbReference type="EMBL" id="SUN76226.1"/>
    </source>
</evidence>
<evidence type="ECO:0000256" key="2">
    <source>
        <dbReference type="ARBA" id="ARBA00022741"/>
    </source>
</evidence>
<dbReference type="Proteomes" id="UP000254634">
    <property type="component" value="Unassembled WGS sequence"/>
</dbReference>
<evidence type="ECO:0000256" key="1">
    <source>
        <dbReference type="ARBA" id="ARBA00022448"/>
    </source>
</evidence>
<dbReference type="FunFam" id="3.40.50.300:FF:000032">
    <property type="entry name" value="Export ABC transporter ATP-binding protein"/>
    <property type="match status" value="1"/>
</dbReference>
<dbReference type="Gene3D" id="3.40.50.300">
    <property type="entry name" value="P-loop containing nucleotide triphosphate hydrolases"/>
    <property type="match status" value="1"/>
</dbReference>
<dbReference type="InterPro" id="IPR015854">
    <property type="entry name" value="ABC_transpr_LolD-like"/>
</dbReference>
<keyword evidence="1" id="KW-0813">Transport</keyword>
<dbReference type="InterPro" id="IPR017911">
    <property type="entry name" value="MacB-like_ATP-bd"/>
</dbReference>
<dbReference type="AlphaFoldDB" id="A0A380KZ65"/>
<dbReference type="GO" id="GO:0006865">
    <property type="term" value="P:amino acid transport"/>
    <property type="evidence" value="ECO:0007669"/>
    <property type="project" value="UniProtKB-KW"/>
</dbReference>
<keyword evidence="6" id="KW-0378">Hydrolase</keyword>
<dbReference type="InterPro" id="IPR003439">
    <property type="entry name" value="ABC_transporter-like_ATP-bd"/>
</dbReference>
<feature type="domain" description="ABC transporter" evidence="5">
    <location>
        <begin position="2"/>
        <end position="228"/>
    </location>
</feature>
<dbReference type="GO" id="GO:0005886">
    <property type="term" value="C:plasma membrane"/>
    <property type="evidence" value="ECO:0007669"/>
    <property type="project" value="TreeGrafter"/>
</dbReference>
<dbReference type="InterPro" id="IPR017871">
    <property type="entry name" value="ABC_transporter-like_CS"/>
</dbReference>
<evidence type="ECO:0000256" key="3">
    <source>
        <dbReference type="ARBA" id="ARBA00022840"/>
    </source>
</evidence>
<keyword evidence="2" id="KW-0547">Nucleotide-binding</keyword>
<dbReference type="InterPro" id="IPR003593">
    <property type="entry name" value="AAA+_ATPase"/>
</dbReference>
<dbReference type="PANTHER" id="PTHR24220">
    <property type="entry name" value="IMPORT ATP-BINDING PROTEIN"/>
    <property type="match status" value="1"/>
</dbReference>
<name>A0A380KZ65_9STRE</name>
<dbReference type="CDD" id="cd03255">
    <property type="entry name" value="ABC_MJ0796_LolCDE_FtsE"/>
    <property type="match status" value="1"/>
</dbReference>
<dbReference type="GO" id="GO:0022857">
    <property type="term" value="F:transmembrane transporter activity"/>
    <property type="evidence" value="ECO:0007669"/>
    <property type="project" value="TreeGrafter"/>
</dbReference>
<dbReference type="GO" id="GO:0016887">
    <property type="term" value="F:ATP hydrolysis activity"/>
    <property type="evidence" value="ECO:0007669"/>
    <property type="project" value="InterPro"/>
</dbReference>
<dbReference type="PROSITE" id="PS00211">
    <property type="entry name" value="ABC_TRANSPORTER_1"/>
    <property type="match status" value="1"/>
</dbReference>
<keyword evidence="7" id="KW-1185">Reference proteome</keyword>
<organism evidence="6 7">
    <name type="scientific">Streptococcus massiliensis</name>
    <dbReference type="NCBI Taxonomy" id="313439"/>
    <lineage>
        <taxon>Bacteria</taxon>
        <taxon>Bacillati</taxon>
        <taxon>Bacillota</taxon>
        <taxon>Bacilli</taxon>
        <taxon>Lactobacillales</taxon>
        <taxon>Streptococcaceae</taxon>
        <taxon>Streptococcus</taxon>
    </lineage>
</organism>
<dbReference type="STRING" id="1123307.GCA_000380065_01573"/>
<protein>
    <submittedName>
        <fullName evidence="6">ABC transporter ATP-binding protein</fullName>
        <ecNumber evidence="6">3.6.3.-</ecNumber>
    </submittedName>
</protein>
<proteinExistence type="predicted"/>
<reference evidence="6" key="1">
    <citation type="submission" date="2018-06" db="EMBL/GenBank/DDBJ databases">
        <authorList>
            <consortium name="Pathogen Informatics"/>
            <person name="Doyle S."/>
        </authorList>
    </citation>
    <scope>NUCLEOTIDE SEQUENCE [LARGE SCALE GENOMIC DNA]</scope>
    <source>
        <strain evidence="6">NCTC13765</strain>
    </source>
</reference>
<evidence type="ECO:0000256" key="4">
    <source>
        <dbReference type="ARBA" id="ARBA00022970"/>
    </source>
</evidence>
<dbReference type="PROSITE" id="PS50893">
    <property type="entry name" value="ABC_TRANSPORTER_2"/>
    <property type="match status" value="1"/>
</dbReference>
<accession>A0A380KZ65</accession>
<dbReference type="Pfam" id="PF00005">
    <property type="entry name" value="ABC_tran"/>
    <property type="match status" value="1"/>
</dbReference>
<sequence length="230" mass="25560">MIYVKDIKKTYGQGEAANPVLRGLTFEVEAGEFLVVLGASGSGKTTLLSIMSGLEKADSGQIIYDTTDISSYSEEELTRFRKEHTAFVFQQYYLLPNLTVEKNVQLAADLIGKKDVSALLDTVGLLDKKDKFPSQLSGGEQQRVALARALAKKPQVLFLDEPTGALDEARGRQVLEYLTQVQKEKAFTMIMITHNPHIAELADRVITIRNGQIEKIQRNTAKKSVQEIGW</sequence>
<evidence type="ECO:0000313" key="7">
    <source>
        <dbReference type="Proteomes" id="UP000254634"/>
    </source>
</evidence>
<dbReference type="EC" id="3.6.3.-" evidence="6"/>
<dbReference type="RefSeq" id="WP_018372288.1">
    <property type="nucleotide sequence ID" value="NZ_UHFR01000005.1"/>
</dbReference>
<keyword evidence="3 6" id="KW-0067">ATP-binding</keyword>
<dbReference type="EMBL" id="UHFR01000005">
    <property type="protein sequence ID" value="SUN76226.1"/>
    <property type="molecule type" value="Genomic_DNA"/>
</dbReference>
<evidence type="ECO:0000259" key="5">
    <source>
        <dbReference type="PROSITE" id="PS50893"/>
    </source>
</evidence>
<dbReference type="OrthoDB" id="9791546at2"/>
<dbReference type="GO" id="GO:0098796">
    <property type="term" value="C:membrane protein complex"/>
    <property type="evidence" value="ECO:0007669"/>
    <property type="project" value="UniProtKB-ARBA"/>
</dbReference>